<protein>
    <submittedName>
        <fullName evidence="1">Uncharacterized protein</fullName>
    </submittedName>
</protein>
<evidence type="ECO:0000313" key="2">
    <source>
        <dbReference type="Proteomes" id="UP000641646"/>
    </source>
</evidence>
<keyword evidence="2" id="KW-1185">Reference proteome</keyword>
<sequence length="105" mass="11534">MGQYIPYTTIKDNGDVYKHTSEYDGSQVGYVKGSSIYNLRHDYLGYAGTDGKVYKNYGSYDDRCVGWVDSTGNVYNKAGNTVFKTTKGVVGAAAYLLLVYLGGVR</sequence>
<dbReference type="AlphaFoldDB" id="A0A926ZFF6"/>
<gene>
    <name evidence="1" type="ORF">H6G03_08160</name>
</gene>
<evidence type="ECO:0000313" key="1">
    <source>
        <dbReference type="EMBL" id="MBD2181073.1"/>
    </source>
</evidence>
<proteinExistence type="predicted"/>
<dbReference type="RefSeq" id="WP_190463834.1">
    <property type="nucleotide sequence ID" value="NZ_JACJPW010000015.1"/>
</dbReference>
<comment type="caution">
    <text evidence="1">The sequence shown here is derived from an EMBL/GenBank/DDBJ whole genome shotgun (WGS) entry which is preliminary data.</text>
</comment>
<reference evidence="1" key="1">
    <citation type="journal article" date="2015" name="ISME J.">
        <title>Draft Genome Sequence of Streptomyces incarnatus NRRL8089, which Produces the Nucleoside Antibiotic Sinefungin.</title>
        <authorList>
            <person name="Oshima K."/>
            <person name="Hattori M."/>
            <person name="Shimizu H."/>
            <person name="Fukuda K."/>
            <person name="Nemoto M."/>
            <person name="Inagaki K."/>
            <person name="Tamura T."/>
        </authorList>
    </citation>
    <scope>NUCLEOTIDE SEQUENCE</scope>
    <source>
        <strain evidence="1">FACHB-1375</strain>
    </source>
</reference>
<reference evidence="1" key="2">
    <citation type="submission" date="2020-08" db="EMBL/GenBank/DDBJ databases">
        <authorList>
            <person name="Chen M."/>
            <person name="Teng W."/>
            <person name="Zhao L."/>
            <person name="Hu C."/>
            <person name="Zhou Y."/>
            <person name="Han B."/>
            <person name="Song L."/>
            <person name="Shu W."/>
        </authorList>
    </citation>
    <scope>NUCLEOTIDE SEQUENCE</scope>
    <source>
        <strain evidence="1">FACHB-1375</strain>
    </source>
</reference>
<name>A0A926ZFF6_9CYAN</name>
<organism evidence="1 2">
    <name type="scientific">Aerosakkonema funiforme FACHB-1375</name>
    <dbReference type="NCBI Taxonomy" id="2949571"/>
    <lineage>
        <taxon>Bacteria</taxon>
        <taxon>Bacillati</taxon>
        <taxon>Cyanobacteriota</taxon>
        <taxon>Cyanophyceae</taxon>
        <taxon>Oscillatoriophycideae</taxon>
        <taxon>Aerosakkonematales</taxon>
        <taxon>Aerosakkonemataceae</taxon>
        <taxon>Aerosakkonema</taxon>
    </lineage>
</organism>
<accession>A0A926ZFF6</accession>
<dbReference type="EMBL" id="JACJPW010000015">
    <property type="protein sequence ID" value="MBD2181073.1"/>
    <property type="molecule type" value="Genomic_DNA"/>
</dbReference>
<dbReference type="Proteomes" id="UP000641646">
    <property type="component" value="Unassembled WGS sequence"/>
</dbReference>